<dbReference type="EMBL" id="KE356561">
    <property type="protein sequence ID" value="ERG96919.1"/>
    <property type="molecule type" value="Genomic_DNA"/>
</dbReference>
<dbReference type="eggNOG" id="arCOG00683">
    <property type="taxonomic scope" value="Archaea"/>
</dbReference>
<dbReference type="Proteomes" id="UP000030710">
    <property type="component" value="Unassembled WGS sequence"/>
</dbReference>
<name>U1N240_9EURY</name>
<evidence type="ECO:0000313" key="2">
    <source>
        <dbReference type="EMBL" id="ERG96919.1"/>
    </source>
</evidence>
<feature type="compositionally biased region" description="Basic and acidic residues" evidence="1">
    <location>
        <begin position="54"/>
        <end position="72"/>
    </location>
</feature>
<organism evidence="2 3">
    <name type="scientific">Haloquadratum walsbyi J07HQW2</name>
    <dbReference type="NCBI Taxonomy" id="1238425"/>
    <lineage>
        <taxon>Archaea</taxon>
        <taxon>Methanobacteriati</taxon>
        <taxon>Methanobacteriota</taxon>
        <taxon>Stenosarchaea group</taxon>
        <taxon>Halobacteria</taxon>
        <taxon>Halobacteriales</taxon>
        <taxon>Haloferacaceae</taxon>
        <taxon>Haloquadratum</taxon>
    </lineage>
</organism>
<evidence type="ECO:0000256" key="1">
    <source>
        <dbReference type="SAM" id="MobiDB-lite"/>
    </source>
</evidence>
<accession>U1N240</accession>
<gene>
    <name evidence="2" type="ORF">J07HQW2_03403</name>
</gene>
<dbReference type="HOGENOM" id="CLU_2299296_0_0_2"/>
<protein>
    <recommendedName>
        <fullName evidence="4">Transposase</fullName>
    </recommendedName>
</protein>
<evidence type="ECO:0000313" key="3">
    <source>
        <dbReference type="Proteomes" id="UP000030710"/>
    </source>
</evidence>
<feature type="region of interest" description="Disordered" evidence="1">
    <location>
        <begin position="48"/>
        <end position="100"/>
    </location>
</feature>
<proteinExistence type="predicted"/>
<dbReference type="AlphaFoldDB" id="U1N240"/>
<evidence type="ECO:0008006" key="4">
    <source>
        <dbReference type="Google" id="ProtNLM"/>
    </source>
</evidence>
<dbReference type="STRING" id="1238425.J07HQW2_03403"/>
<feature type="compositionally biased region" description="Polar residues" evidence="1">
    <location>
        <begin position="73"/>
        <end position="93"/>
    </location>
</feature>
<reference evidence="2 3" key="1">
    <citation type="journal article" date="2013" name="PLoS ONE">
        <title>Assembly-driven community genomics of a hypersaline microbial ecosystem.</title>
        <authorList>
            <person name="Podell S."/>
            <person name="Ugalde J.A."/>
            <person name="Narasingarao P."/>
            <person name="Banfield J.F."/>
            <person name="Heidelberg K.B."/>
            <person name="Allen E.E."/>
        </authorList>
    </citation>
    <scope>NUCLEOTIDE SEQUENCE [LARGE SCALE GENOMIC DNA]</scope>
    <source>
        <strain evidence="3">J07HQW2</strain>
    </source>
</reference>
<sequence length="100" mass="11115">MAKQVVKRTIKGSIQNHSQVQDDLDSLGFAASKLWNVARWTSGRVWNETGHIPNDGELKSSLKTHERYDDLHSQSSQLSEFSKNSLKRSTAGTGNARMGT</sequence>